<name>A0A6G9YL46_9NOCA</name>
<feature type="chain" id="PRO_5026289138" evidence="1">
    <location>
        <begin position="29"/>
        <end position="264"/>
    </location>
</feature>
<evidence type="ECO:0000313" key="2">
    <source>
        <dbReference type="EMBL" id="QIS13924.1"/>
    </source>
</evidence>
<dbReference type="Proteomes" id="UP000503540">
    <property type="component" value="Chromosome"/>
</dbReference>
<accession>A0A6G9YL46</accession>
<keyword evidence="1" id="KW-0732">Signal</keyword>
<evidence type="ECO:0000313" key="3">
    <source>
        <dbReference type="Proteomes" id="UP000503540"/>
    </source>
</evidence>
<keyword evidence="3" id="KW-1185">Reference proteome</keyword>
<dbReference type="AlphaFoldDB" id="A0A6G9YL46"/>
<sequence>MKRVSASVITALATMTCLFGIPTAVAHADSQTKVEFSVSGRGMKFFTGQLKWDGNGGYSVDGNLLCYSPQRNATLWMEHGGETESWKKSNEIECNGEESHIEMSGKIAPNEKLELRLGTTEGYTHYSDKQTFDISPSGHRKTRVTFNVTRDEDSILGFDGELTWDGKGAYTVAGELSADGWHSDRNTVRNTVWLEYGGTSESWKQSSEIECNSDNPRSKGRIEVSGQLAPGEKLELRLANWKVTSLFNIGSTERSEIQLFDISS</sequence>
<reference evidence="2 3" key="1">
    <citation type="journal article" date="2019" name="ACS Chem. Biol.">
        <title>Identification and Mobilization of a Cryptic Antibiotic Biosynthesis Gene Locus from a Human-Pathogenic Nocardia Isolate.</title>
        <authorList>
            <person name="Herisse M."/>
            <person name="Ishida K."/>
            <person name="Porter J.L."/>
            <person name="Howden B."/>
            <person name="Hertweck C."/>
            <person name="Stinear T.P."/>
            <person name="Pidot S.J."/>
        </authorList>
    </citation>
    <scope>NUCLEOTIDE SEQUENCE [LARGE SCALE GENOMIC DNA]</scope>
    <source>
        <strain evidence="2 3">AUSMDU00012717</strain>
    </source>
</reference>
<protein>
    <submittedName>
        <fullName evidence="2">Uncharacterized protein</fullName>
    </submittedName>
</protein>
<dbReference type="EMBL" id="CP046172">
    <property type="protein sequence ID" value="QIS13924.1"/>
    <property type="molecule type" value="Genomic_DNA"/>
</dbReference>
<gene>
    <name evidence="2" type="ORF">F5544_30400</name>
</gene>
<evidence type="ECO:0000256" key="1">
    <source>
        <dbReference type="SAM" id="SignalP"/>
    </source>
</evidence>
<feature type="signal peptide" evidence="1">
    <location>
        <begin position="1"/>
        <end position="28"/>
    </location>
</feature>
<proteinExistence type="predicted"/>
<organism evidence="2 3">
    <name type="scientific">Nocardia arthritidis</name>
    <dbReference type="NCBI Taxonomy" id="228602"/>
    <lineage>
        <taxon>Bacteria</taxon>
        <taxon>Bacillati</taxon>
        <taxon>Actinomycetota</taxon>
        <taxon>Actinomycetes</taxon>
        <taxon>Mycobacteriales</taxon>
        <taxon>Nocardiaceae</taxon>
        <taxon>Nocardia</taxon>
    </lineage>
</organism>
<dbReference type="RefSeq" id="WP_167476399.1">
    <property type="nucleotide sequence ID" value="NZ_CP046172.1"/>
</dbReference>
<dbReference type="KEGG" id="nah:F5544_30400"/>